<feature type="domain" description="CCAAT-binding factor" evidence="3">
    <location>
        <begin position="323"/>
        <end position="471"/>
    </location>
</feature>
<dbReference type="GO" id="GO:0032040">
    <property type="term" value="C:small-subunit processome"/>
    <property type="evidence" value="ECO:0007669"/>
    <property type="project" value="TreeGrafter"/>
</dbReference>
<dbReference type="GeneID" id="54464021"/>
<dbReference type="Pfam" id="PF03914">
    <property type="entry name" value="CBF"/>
    <property type="match status" value="1"/>
</dbReference>
<organism evidence="4">
    <name type="scientific">Mytilinidion resinicola</name>
    <dbReference type="NCBI Taxonomy" id="574789"/>
    <lineage>
        <taxon>Eukaryota</taxon>
        <taxon>Fungi</taxon>
        <taxon>Dikarya</taxon>
        <taxon>Ascomycota</taxon>
        <taxon>Pezizomycotina</taxon>
        <taxon>Dothideomycetes</taxon>
        <taxon>Pleosporomycetidae</taxon>
        <taxon>Mytilinidiales</taxon>
        <taxon>Mytilinidiaceae</taxon>
        <taxon>Mytilinidion</taxon>
    </lineage>
</organism>
<dbReference type="OrthoDB" id="10263185at2759"/>
<dbReference type="InterPro" id="IPR005612">
    <property type="entry name" value="CCAAT-binding_factor"/>
</dbReference>
<dbReference type="Proteomes" id="UP000504636">
    <property type="component" value="Unplaced"/>
</dbReference>
<reference evidence="4 6" key="1">
    <citation type="journal article" date="2020" name="Stud. Mycol.">
        <title>101 Dothideomycetes genomes: a test case for predicting lifestyles and emergence of pathogens.</title>
        <authorList>
            <person name="Haridas S."/>
            <person name="Albert R."/>
            <person name="Binder M."/>
            <person name="Bloem J."/>
            <person name="Labutti K."/>
            <person name="Salamov A."/>
            <person name="Andreopoulos B."/>
            <person name="Baker S."/>
            <person name="Barry K."/>
            <person name="Bills G."/>
            <person name="Bluhm B."/>
            <person name="Cannon C."/>
            <person name="Castanera R."/>
            <person name="Culley D."/>
            <person name="Daum C."/>
            <person name="Ezra D."/>
            <person name="Gonzalez J."/>
            <person name="Henrissat B."/>
            <person name="Kuo A."/>
            <person name="Liang C."/>
            <person name="Lipzen A."/>
            <person name="Lutzoni F."/>
            <person name="Magnuson J."/>
            <person name="Mondo S."/>
            <person name="Nolan M."/>
            <person name="Ohm R."/>
            <person name="Pangilinan J."/>
            <person name="Park H.-J."/>
            <person name="Ramirez L."/>
            <person name="Alfaro M."/>
            <person name="Sun H."/>
            <person name="Tritt A."/>
            <person name="Yoshinaga Y."/>
            <person name="Zwiers L.-H."/>
            <person name="Turgeon B."/>
            <person name="Goodwin S."/>
            <person name="Spatafora J."/>
            <person name="Crous P."/>
            <person name="Grigoriev I."/>
        </authorList>
    </citation>
    <scope>NUCLEOTIDE SEQUENCE</scope>
    <source>
        <strain evidence="4 6">CBS 304.34</strain>
    </source>
</reference>
<evidence type="ECO:0000256" key="1">
    <source>
        <dbReference type="ARBA" id="ARBA00007797"/>
    </source>
</evidence>
<feature type="region of interest" description="Disordered" evidence="2">
    <location>
        <begin position="1"/>
        <end position="43"/>
    </location>
</feature>
<sequence>MTVIGTKRKRGAEDQERNSKLKLKSKSKSTKKPTTDDSDDAEDTGADKILRLESQILESRRHYNNIATLILLAEGKQDQPPSTLAAVALCRVFCRMKSAGDMSMSKSTPEAEAVIVKWLKARYQNYVEVLLELYLQNGEEAEQSTAVTLLMRLVKQELQDEDDKAAKKTLEKLVTRLLLLPEESSARDEFSEKYLQAYDDIRFYTFEAIASIFSSHQDSPSLPLLTTNTLTLLSPVANPPTIPSSIKSFHGPSPPQKSRLLSPAAHKTTAQTAWLALLRTPLTPPHRKTLLTLLTPSILPWFTRPELLMDFLTDSYNAGGSISLLALSGLFYLMREKNLVYPSFYPKLYSLLDADLLHSKHRSKFFRLLDVFMSSSHLPAALVASFIKRLSRLSLLAPPAAIVVVVPWAYNMFKRHPACTFMLHREKHAAGYVDPFDMSEADPMKTRAMESSVWELETLAGHYHPNVATLAGVLGEQFTKRGYEVEDFLGMGYGTIIDAELAKDIKKAPVIEYEIPRHIFTSEEEGELSTLGTLMGKVFESR</sequence>
<dbReference type="RefSeq" id="XP_033570126.1">
    <property type="nucleotide sequence ID" value="XM_033723128.1"/>
</dbReference>
<evidence type="ECO:0000313" key="4">
    <source>
        <dbReference type="EMBL" id="KAF2803162.1"/>
    </source>
</evidence>
<keyword evidence="5" id="KW-1185">Reference proteome</keyword>
<dbReference type="InterPro" id="IPR027193">
    <property type="entry name" value="Noc4"/>
</dbReference>
<dbReference type="GO" id="GO:0042254">
    <property type="term" value="P:ribosome biogenesis"/>
    <property type="evidence" value="ECO:0007669"/>
    <property type="project" value="InterPro"/>
</dbReference>
<comment type="similarity">
    <text evidence="1">Belongs to the CBF/MAK21 family.</text>
</comment>
<accession>A0A6A6Y2Z0</accession>
<dbReference type="AlphaFoldDB" id="A0A6A6Y2Z0"/>
<reference evidence="6" key="3">
    <citation type="submission" date="2025-04" db="UniProtKB">
        <authorList>
            <consortium name="RefSeq"/>
        </authorList>
    </citation>
    <scope>IDENTIFICATION</scope>
    <source>
        <strain evidence="6">CBS 304.34</strain>
    </source>
</reference>
<dbReference type="PANTHER" id="PTHR12455:SF0">
    <property type="entry name" value="NUCLEOLAR COMPLEX PROTEIN 4 HOMOLOG"/>
    <property type="match status" value="1"/>
</dbReference>
<gene>
    <name evidence="4 6" type="ORF">BDZ99DRAFT_491865</name>
</gene>
<proteinExistence type="inferred from homology"/>
<dbReference type="PANTHER" id="PTHR12455">
    <property type="entry name" value="NUCLEOLAR COMPLEX PROTEIN 4"/>
    <property type="match status" value="1"/>
</dbReference>
<evidence type="ECO:0000313" key="5">
    <source>
        <dbReference type="Proteomes" id="UP000504636"/>
    </source>
</evidence>
<dbReference type="EMBL" id="MU003719">
    <property type="protein sequence ID" value="KAF2803162.1"/>
    <property type="molecule type" value="Genomic_DNA"/>
</dbReference>
<reference evidence="6" key="2">
    <citation type="submission" date="2020-04" db="EMBL/GenBank/DDBJ databases">
        <authorList>
            <consortium name="NCBI Genome Project"/>
        </authorList>
    </citation>
    <scope>NUCLEOTIDE SEQUENCE</scope>
    <source>
        <strain evidence="6">CBS 304.34</strain>
    </source>
</reference>
<protein>
    <submittedName>
        <fullName evidence="4 6">CBF-domain-containing protein</fullName>
    </submittedName>
</protein>
<evidence type="ECO:0000259" key="3">
    <source>
        <dbReference type="Pfam" id="PF03914"/>
    </source>
</evidence>
<feature type="compositionally biased region" description="Basic residues" evidence="2">
    <location>
        <begin position="1"/>
        <end position="10"/>
    </location>
</feature>
<evidence type="ECO:0000313" key="6">
    <source>
        <dbReference type="RefSeq" id="XP_033570126.1"/>
    </source>
</evidence>
<evidence type="ECO:0000256" key="2">
    <source>
        <dbReference type="SAM" id="MobiDB-lite"/>
    </source>
</evidence>
<feature type="compositionally biased region" description="Basic residues" evidence="2">
    <location>
        <begin position="20"/>
        <end position="31"/>
    </location>
</feature>
<name>A0A6A6Y2Z0_9PEZI</name>
<dbReference type="GO" id="GO:0030692">
    <property type="term" value="C:Noc4p-Nop14p complex"/>
    <property type="evidence" value="ECO:0007669"/>
    <property type="project" value="TreeGrafter"/>
</dbReference>